<sequence length="119" mass="13911">MLKKILETQMLKDEHFPVVAFFNAITDDSFVNIVQHLSTGVGYGINDVDCTFPNDLEPDEEPFHGVLFALHDDEVIVDYQTFYYYLEQACNTYITEYPQDKKTISEVLRKVFEKYRLAN</sequence>
<dbReference type="InterPro" id="IPR041256">
    <property type="entry name" value="CdiI_4"/>
</dbReference>
<dbReference type="GeneID" id="61770271"/>
<organism evidence="2 3">
    <name type="scientific">Bacillus safensis</name>
    <dbReference type="NCBI Taxonomy" id="561879"/>
    <lineage>
        <taxon>Bacteria</taxon>
        <taxon>Bacillati</taxon>
        <taxon>Bacillota</taxon>
        <taxon>Bacilli</taxon>
        <taxon>Bacillales</taxon>
        <taxon>Bacillaceae</taxon>
        <taxon>Bacillus</taxon>
    </lineage>
</organism>
<dbReference type="AlphaFoldDB" id="A0A5C0WLR0"/>
<dbReference type="Proteomes" id="UP000325032">
    <property type="component" value="Chromosome"/>
</dbReference>
<name>A0A5C0WLR0_BACIA</name>
<evidence type="ECO:0000313" key="3">
    <source>
        <dbReference type="Proteomes" id="UP000325032"/>
    </source>
</evidence>
<protein>
    <recommendedName>
        <fullName evidence="1">CDI immunity protein domain-containing protein</fullName>
    </recommendedName>
</protein>
<dbReference type="Pfam" id="PF18624">
    <property type="entry name" value="CdiI_4"/>
    <property type="match status" value="1"/>
</dbReference>
<evidence type="ECO:0000259" key="1">
    <source>
        <dbReference type="Pfam" id="PF18624"/>
    </source>
</evidence>
<reference evidence="2 3" key="1">
    <citation type="journal article" date="2018" name="Plant Biotechnol. Rep.">
        <title>Diversity and antifungal activity of endophytic bacteria associated with Panax ginseng seedlings.</title>
        <authorList>
            <person name="Park J.M."/>
            <person name="Hong C.E."/>
            <person name="Jo S.H."/>
        </authorList>
    </citation>
    <scope>NUCLEOTIDE SEQUENCE [LARGE SCALE GENOMIC DNA]</scope>
    <source>
        <strain evidence="2 3">PgKB20</strain>
    </source>
</reference>
<evidence type="ECO:0000313" key="2">
    <source>
        <dbReference type="EMBL" id="QEK65256.1"/>
    </source>
</evidence>
<dbReference type="CDD" id="cd20688">
    <property type="entry name" value="CdiI_Ecoli_Nm-like"/>
    <property type="match status" value="1"/>
</dbReference>
<proteinExistence type="predicted"/>
<feature type="domain" description="CDI immunity protein" evidence="1">
    <location>
        <begin position="20"/>
        <end position="108"/>
    </location>
</feature>
<gene>
    <name evidence="2" type="ORF">FX981_03526</name>
</gene>
<accession>A0A5C0WLR0</accession>
<keyword evidence="3" id="KW-1185">Reference proteome</keyword>
<dbReference type="EMBL" id="CP043404">
    <property type="protein sequence ID" value="QEK65256.1"/>
    <property type="molecule type" value="Genomic_DNA"/>
</dbReference>
<dbReference type="RefSeq" id="WP_024427143.1">
    <property type="nucleotide sequence ID" value="NZ_AUYP01000031.1"/>
</dbReference>